<reference evidence="1" key="1">
    <citation type="submission" date="2022-07" db="EMBL/GenBank/DDBJ databases">
        <authorList>
            <person name="Macas J."/>
            <person name="Novak P."/>
            <person name="Neumann P."/>
        </authorList>
    </citation>
    <scope>NUCLEOTIDE SEQUENCE</scope>
</reference>
<organism evidence="1 2">
    <name type="scientific">Cuscuta europaea</name>
    <name type="common">European dodder</name>
    <dbReference type="NCBI Taxonomy" id="41803"/>
    <lineage>
        <taxon>Eukaryota</taxon>
        <taxon>Viridiplantae</taxon>
        <taxon>Streptophyta</taxon>
        <taxon>Embryophyta</taxon>
        <taxon>Tracheophyta</taxon>
        <taxon>Spermatophyta</taxon>
        <taxon>Magnoliopsida</taxon>
        <taxon>eudicotyledons</taxon>
        <taxon>Gunneridae</taxon>
        <taxon>Pentapetalae</taxon>
        <taxon>asterids</taxon>
        <taxon>lamiids</taxon>
        <taxon>Solanales</taxon>
        <taxon>Convolvulaceae</taxon>
        <taxon>Cuscuteae</taxon>
        <taxon>Cuscuta</taxon>
        <taxon>Cuscuta subgen. Cuscuta</taxon>
    </lineage>
</organism>
<dbReference type="Proteomes" id="UP001152484">
    <property type="component" value="Unassembled WGS sequence"/>
</dbReference>
<sequence length="115" mass="12582">MAPELAPGALKTGLHLKTRVVSLAVLASLSRDVLVCSEETSFGQKFRLSDLGSSVSLNVSFPFVNEKTLLDKLASFPTERELLRGQLAFAGMQLRLPQAEWQSRTASLHQLSKLV</sequence>
<proteinExistence type="predicted"/>
<evidence type="ECO:0000313" key="1">
    <source>
        <dbReference type="EMBL" id="CAH9111343.1"/>
    </source>
</evidence>
<dbReference type="AlphaFoldDB" id="A0A9P0ZT78"/>
<keyword evidence="2" id="KW-1185">Reference proteome</keyword>
<gene>
    <name evidence="1" type="ORF">CEURO_LOCUS19199</name>
</gene>
<comment type="caution">
    <text evidence="1">The sequence shown here is derived from an EMBL/GenBank/DDBJ whole genome shotgun (WGS) entry which is preliminary data.</text>
</comment>
<dbReference type="EMBL" id="CAMAPE010000054">
    <property type="protein sequence ID" value="CAH9111343.1"/>
    <property type="molecule type" value="Genomic_DNA"/>
</dbReference>
<accession>A0A9P0ZT78</accession>
<evidence type="ECO:0000313" key="2">
    <source>
        <dbReference type="Proteomes" id="UP001152484"/>
    </source>
</evidence>
<name>A0A9P0ZT78_CUSEU</name>
<protein>
    <submittedName>
        <fullName evidence="1">Uncharacterized protein</fullName>
    </submittedName>
</protein>